<dbReference type="InterPro" id="IPR046674">
    <property type="entry name" value="DUF6544"/>
</dbReference>
<comment type="caution">
    <text evidence="2">The sequence shown here is derived from an EMBL/GenBank/DDBJ whole genome shotgun (WGS) entry which is preliminary data.</text>
</comment>
<keyword evidence="1" id="KW-0812">Transmembrane</keyword>
<protein>
    <submittedName>
        <fullName evidence="2">Uncharacterized protein</fullName>
    </submittedName>
</protein>
<dbReference type="EMBL" id="JAQKAB010000003">
    <property type="protein sequence ID" value="MDA7026188.1"/>
    <property type="molecule type" value="Genomic_DNA"/>
</dbReference>
<gene>
    <name evidence="2" type="ORF">PJ311_06115</name>
</gene>
<name>A0ABT4X1N9_9BACI</name>
<keyword evidence="3" id="KW-1185">Reference proteome</keyword>
<dbReference type="RefSeq" id="WP_271340027.1">
    <property type="nucleotide sequence ID" value="NZ_JAQKAB010000003.1"/>
</dbReference>
<dbReference type="Proteomes" id="UP001211894">
    <property type="component" value="Unassembled WGS sequence"/>
</dbReference>
<evidence type="ECO:0000313" key="3">
    <source>
        <dbReference type="Proteomes" id="UP001211894"/>
    </source>
</evidence>
<organism evidence="2 3">
    <name type="scientific">Bacillus changyiensis</name>
    <dbReference type="NCBI Taxonomy" id="3004103"/>
    <lineage>
        <taxon>Bacteria</taxon>
        <taxon>Bacillati</taxon>
        <taxon>Bacillota</taxon>
        <taxon>Bacilli</taxon>
        <taxon>Bacillales</taxon>
        <taxon>Bacillaceae</taxon>
        <taxon>Bacillus</taxon>
    </lineage>
</organism>
<feature type="transmembrane region" description="Helical" evidence="1">
    <location>
        <begin position="6"/>
        <end position="28"/>
    </location>
</feature>
<proteinExistence type="predicted"/>
<dbReference type="Pfam" id="PF20181">
    <property type="entry name" value="DUF6544"/>
    <property type="match status" value="1"/>
</dbReference>
<sequence length="284" mass="32590">MIQGLALGLIIMMILVFFVSRISNIIFLKKVKQEAQTLFARNIDKDSKQHIIEKADLTTLPACVQKWLHHAQVIGKEKIHTVRIEQKAKLRLEKGKPWMPAKAVYYYTIDKPAFIWNCFIKAAPLIHIAGRDKYDQGKGNMLIKLLSFIKIADASGTEIDQGTLLRYLGELVWFPTAAIHHAIKWAEIDSNSAKATMSYGGITGSGVFQFNDKDEVTSFLADRYMESKGTYSLEKWLIQLKDYQEFNGIKIPVQGKVIWKLETGDFDWFHFQIDDVQYNKIEID</sequence>
<evidence type="ECO:0000313" key="2">
    <source>
        <dbReference type="EMBL" id="MDA7026188.1"/>
    </source>
</evidence>
<evidence type="ECO:0000256" key="1">
    <source>
        <dbReference type="SAM" id="Phobius"/>
    </source>
</evidence>
<keyword evidence="1" id="KW-0472">Membrane</keyword>
<keyword evidence="1" id="KW-1133">Transmembrane helix</keyword>
<reference evidence="2 3" key="1">
    <citation type="submission" date="2023-01" db="EMBL/GenBank/DDBJ databases">
        <title>Bacillus changyiensis sp. nov., isolated from a coastal deposit.</title>
        <authorList>
            <person name="Xiao G."/>
            <person name="Lai Q."/>
            <person name="Hu Z."/>
            <person name="Shao Z."/>
        </authorList>
    </citation>
    <scope>NUCLEOTIDE SEQUENCE [LARGE SCALE GENOMIC DNA]</scope>
    <source>
        <strain evidence="2 3">CLL-7-23</strain>
    </source>
</reference>
<accession>A0ABT4X1N9</accession>